<evidence type="ECO:0000256" key="18">
    <source>
        <dbReference type="ARBA" id="ARBA00023136"/>
    </source>
</evidence>
<comment type="similarity">
    <text evidence="19">Belongs to the RBR family. RNF144 subfamily.</text>
</comment>
<evidence type="ECO:0000256" key="11">
    <source>
        <dbReference type="ARBA" id="ARBA00022737"/>
    </source>
</evidence>
<dbReference type="InterPro" id="IPR002867">
    <property type="entry name" value="IBR_dom"/>
</dbReference>
<dbReference type="GO" id="GO:0008270">
    <property type="term" value="F:zinc ion binding"/>
    <property type="evidence" value="ECO:0007669"/>
    <property type="project" value="UniProtKB-KW"/>
</dbReference>
<keyword evidence="15" id="KW-0832">Ubl conjugation</keyword>
<evidence type="ECO:0000256" key="13">
    <source>
        <dbReference type="ARBA" id="ARBA00022786"/>
    </source>
</evidence>
<keyword evidence="18 24" id="KW-0472">Membrane</keyword>
<keyword evidence="16 24" id="KW-1133">Transmembrane helix</keyword>
<keyword evidence="8 24" id="KW-0812">Transmembrane</keyword>
<evidence type="ECO:0000256" key="14">
    <source>
        <dbReference type="ARBA" id="ARBA00022833"/>
    </source>
</evidence>
<organism evidence="26 27">
    <name type="scientific">Mizuhopecten yessoensis</name>
    <name type="common">Japanese scallop</name>
    <name type="synonym">Patinopecten yessoensis</name>
    <dbReference type="NCBI Taxonomy" id="6573"/>
    <lineage>
        <taxon>Eukaryota</taxon>
        <taxon>Metazoa</taxon>
        <taxon>Spiralia</taxon>
        <taxon>Lophotrochozoa</taxon>
        <taxon>Mollusca</taxon>
        <taxon>Bivalvia</taxon>
        <taxon>Autobranchia</taxon>
        <taxon>Pteriomorphia</taxon>
        <taxon>Pectinida</taxon>
        <taxon>Pectinoidea</taxon>
        <taxon>Pectinidae</taxon>
        <taxon>Mizuhopecten</taxon>
    </lineage>
</organism>
<evidence type="ECO:0000256" key="3">
    <source>
        <dbReference type="ARBA" id="ARBA00004496"/>
    </source>
</evidence>
<comment type="catalytic activity">
    <reaction evidence="1">
        <text>[E2 ubiquitin-conjugating enzyme]-S-ubiquitinyl-L-cysteine + [acceptor protein]-L-lysine = [E2 ubiquitin-conjugating enzyme]-L-cysteine + [acceptor protein]-N(6)-ubiquitinyl-L-lysine.</text>
        <dbReference type="EC" id="2.3.2.31"/>
    </reaction>
</comment>
<comment type="caution">
    <text evidence="26">The sequence shown here is derived from an EMBL/GenBank/DDBJ whole genome shotgun (WGS) entry which is preliminary data.</text>
</comment>
<dbReference type="AlphaFoldDB" id="A0A210QFA0"/>
<evidence type="ECO:0000256" key="6">
    <source>
        <dbReference type="ARBA" id="ARBA00022490"/>
    </source>
</evidence>
<evidence type="ECO:0000256" key="2">
    <source>
        <dbReference type="ARBA" id="ARBA00004304"/>
    </source>
</evidence>
<dbReference type="GO" id="GO:0061630">
    <property type="term" value="F:ubiquitin protein ligase activity"/>
    <property type="evidence" value="ECO:0007669"/>
    <property type="project" value="UniProtKB-EC"/>
</dbReference>
<dbReference type="Gene3D" id="1.20.120.1750">
    <property type="match status" value="1"/>
</dbReference>
<evidence type="ECO:0000256" key="19">
    <source>
        <dbReference type="ARBA" id="ARBA00038342"/>
    </source>
</evidence>
<name>A0A210QFA0_MIZYE</name>
<comment type="function">
    <text evidence="20">E3 ubiquitin-protein ligase which accepts ubiquitin from E2 ubiquitin-conjugating enzymes UBE2L3 and UBE2L6 in the form of a thioester and then directly transfers the ubiquitin to targeted substrates such as LCMT2, thereby promoting their degradation. Induces apoptosis via a p53/TP53-dependent but caspase-independent mechanism. Plays a crucial role in maintaining the genomic stability by controlling the degradation of multiple proteins involved in mitotic progression and DNA damage. Regulates epithelial homeostasis by mediating degradation of CDKN1A and isoform 2 of TP63. Plays a regulatory role in innate immunity by negatively regulating IRF3 activation and IFN-beta production. Mechanistically, inhibits TBK1 phosphorylation and 'Lys-63'-linked polyubiquitination independently of its E3 ligase activity. Alternatively, promotes 'Lys-27' and 'Lys-33'-linked ubiquitination of IFIH1/MDA5, promoting selective autophagic degradation of IFIH1/MDA5 to inhibit antiviral response.</text>
</comment>
<comment type="subcellular location">
    <subcellularLocation>
        <location evidence="3">Cytoplasm</location>
    </subcellularLocation>
    <subcellularLocation>
        <location evidence="2">Mitochondrion membrane</location>
        <topology evidence="2">Single-pass membrane protein</topology>
    </subcellularLocation>
</comment>
<gene>
    <name evidence="26" type="ORF">KP79_PYT08190</name>
</gene>
<evidence type="ECO:0000256" key="20">
    <source>
        <dbReference type="ARBA" id="ARBA00060040"/>
    </source>
</evidence>
<evidence type="ECO:0000259" key="25">
    <source>
        <dbReference type="PROSITE" id="PS51873"/>
    </source>
</evidence>
<evidence type="ECO:0000256" key="23">
    <source>
        <dbReference type="ARBA" id="ARBA00078867"/>
    </source>
</evidence>
<evidence type="ECO:0000256" key="17">
    <source>
        <dbReference type="ARBA" id="ARBA00023128"/>
    </source>
</evidence>
<dbReference type="EC" id="2.3.2.31" evidence="5"/>
<dbReference type="InterPro" id="IPR044066">
    <property type="entry name" value="TRIAD_supradom"/>
</dbReference>
<evidence type="ECO:0000256" key="10">
    <source>
        <dbReference type="ARBA" id="ARBA00022723"/>
    </source>
</evidence>
<dbReference type="InterPro" id="IPR013083">
    <property type="entry name" value="Znf_RING/FYVE/PHD"/>
</dbReference>
<keyword evidence="27" id="KW-1185">Reference proteome</keyword>
<reference evidence="26 27" key="1">
    <citation type="journal article" date="2017" name="Nat. Ecol. Evol.">
        <title>Scallop genome provides insights into evolution of bilaterian karyotype and development.</title>
        <authorList>
            <person name="Wang S."/>
            <person name="Zhang J."/>
            <person name="Jiao W."/>
            <person name="Li J."/>
            <person name="Xun X."/>
            <person name="Sun Y."/>
            <person name="Guo X."/>
            <person name="Huan P."/>
            <person name="Dong B."/>
            <person name="Zhang L."/>
            <person name="Hu X."/>
            <person name="Sun X."/>
            <person name="Wang J."/>
            <person name="Zhao C."/>
            <person name="Wang Y."/>
            <person name="Wang D."/>
            <person name="Huang X."/>
            <person name="Wang R."/>
            <person name="Lv J."/>
            <person name="Li Y."/>
            <person name="Zhang Z."/>
            <person name="Liu B."/>
            <person name="Lu W."/>
            <person name="Hui Y."/>
            <person name="Liang J."/>
            <person name="Zhou Z."/>
            <person name="Hou R."/>
            <person name="Li X."/>
            <person name="Liu Y."/>
            <person name="Li H."/>
            <person name="Ning X."/>
            <person name="Lin Y."/>
            <person name="Zhao L."/>
            <person name="Xing Q."/>
            <person name="Dou J."/>
            <person name="Li Y."/>
            <person name="Mao J."/>
            <person name="Guo H."/>
            <person name="Dou H."/>
            <person name="Li T."/>
            <person name="Mu C."/>
            <person name="Jiang W."/>
            <person name="Fu Q."/>
            <person name="Fu X."/>
            <person name="Miao Y."/>
            <person name="Liu J."/>
            <person name="Yu Q."/>
            <person name="Li R."/>
            <person name="Liao H."/>
            <person name="Li X."/>
            <person name="Kong Y."/>
            <person name="Jiang Z."/>
            <person name="Chourrout D."/>
            <person name="Li R."/>
            <person name="Bao Z."/>
        </authorList>
    </citation>
    <scope>NUCLEOTIDE SEQUENCE [LARGE SCALE GENOMIC DNA]</scope>
    <source>
        <strain evidence="26 27">PY_sf001</strain>
    </source>
</reference>
<keyword evidence="17" id="KW-0496">Mitochondrion</keyword>
<dbReference type="FunFam" id="3.30.40.10:FF:000051">
    <property type="entry name" value="RBR-type E3 ubiquitin transferase"/>
    <property type="match status" value="1"/>
</dbReference>
<protein>
    <recommendedName>
        <fullName evidence="22">E3 ubiquitin-protein ligase RNF144B</fullName>
        <ecNumber evidence="5">2.3.2.31</ecNumber>
    </recommendedName>
    <alternativeName>
        <fullName evidence="23">RING finger protein 144B</fullName>
    </alternativeName>
</protein>
<dbReference type="InterPro" id="IPR031127">
    <property type="entry name" value="E3_UB_ligase_RBR"/>
</dbReference>
<dbReference type="Gene3D" id="3.30.40.10">
    <property type="entry name" value="Zinc/RING finger domain, C3HC4 (zinc finger)"/>
    <property type="match status" value="1"/>
</dbReference>
<dbReference type="PANTHER" id="PTHR11685">
    <property type="entry name" value="RBR FAMILY RING FINGER AND IBR DOMAIN-CONTAINING"/>
    <property type="match status" value="1"/>
</dbReference>
<dbReference type="Pfam" id="PF01485">
    <property type="entry name" value="IBR"/>
    <property type="match status" value="1"/>
</dbReference>
<evidence type="ECO:0000256" key="9">
    <source>
        <dbReference type="ARBA" id="ARBA00022703"/>
    </source>
</evidence>
<keyword evidence="12" id="KW-0863">Zinc-finger</keyword>
<dbReference type="GO" id="GO:0031966">
    <property type="term" value="C:mitochondrial membrane"/>
    <property type="evidence" value="ECO:0007669"/>
    <property type="project" value="UniProtKB-SubCell"/>
</dbReference>
<keyword evidence="6" id="KW-0963">Cytoplasm</keyword>
<dbReference type="InterPro" id="IPR017907">
    <property type="entry name" value="Znf_RING_CS"/>
</dbReference>
<proteinExistence type="inferred from homology"/>
<evidence type="ECO:0000256" key="15">
    <source>
        <dbReference type="ARBA" id="ARBA00022843"/>
    </source>
</evidence>
<evidence type="ECO:0000256" key="4">
    <source>
        <dbReference type="ARBA" id="ARBA00004906"/>
    </source>
</evidence>
<keyword evidence="7" id="KW-0808">Transferase</keyword>
<comment type="pathway">
    <text evidence="4">Protein modification; protein ubiquitination.</text>
</comment>
<keyword evidence="11" id="KW-0677">Repeat</keyword>
<dbReference type="PROSITE" id="PS51873">
    <property type="entry name" value="TRIAD"/>
    <property type="match status" value="1"/>
</dbReference>
<evidence type="ECO:0000256" key="22">
    <source>
        <dbReference type="ARBA" id="ARBA00069720"/>
    </source>
</evidence>
<evidence type="ECO:0000256" key="8">
    <source>
        <dbReference type="ARBA" id="ARBA00022692"/>
    </source>
</evidence>
<evidence type="ECO:0000313" key="26">
    <source>
        <dbReference type="EMBL" id="OWF47408.1"/>
    </source>
</evidence>
<evidence type="ECO:0000256" key="16">
    <source>
        <dbReference type="ARBA" id="ARBA00022989"/>
    </source>
</evidence>
<keyword evidence="14" id="KW-0862">Zinc</keyword>
<keyword evidence="13" id="KW-0833">Ubl conjugation pathway</keyword>
<dbReference type="SMART" id="SM00647">
    <property type="entry name" value="IBR"/>
    <property type="match status" value="2"/>
</dbReference>
<evidence type="ECO:0000256" key="12">
    <source>
        <dbReference type="ARBA" id="ARBA00022771"/>
    </source>
</evidence>
<dbReference type="CDD" id="cd16632">
    <property type="entry name" value="mRING-HC-C4C4_RBR_RNF144"/>
    <property type="match status" value="1"/>
</dbReference>
<sequence>MQHPNTKKHLASLRQGWVKEKEKSLPSKLTDAVSDQSTNLQMAAYQSSKNSMDLAIDPLISCRLCLSECTLPEMYELHDCKCLYCEKCMKQYLQVMIVEGNIMAITCPDASCKKQGRLEASEIANLVEAKLFDRYKRLRHQRDVDLDPNRTFCPEVGCETVCHVCSTSSGESSKPIAVDCPTCGLKFCSICKSGWHTTKTCDEMMLSGRLEDAGIPYSSAEDACIKRCPVCHVPIERNDGCAQMMCKRCKHVFCWYCLASLDDDFLLRHYDKGPCKNKLGHSRASVIWHRTQVVGIFAGFGVLLLVASPFLLLAAPCILCCKCKICKCCEDDDEPQPPL</sequence>
<dbReference type="EMBL" id="NEDP02003918">
    <property type="protein sequence ID" value="OWF47408.1"/>
    <property type="molecule type" value="Genomic_DNA"/>
</dbReference>
<evidence type="ECO:0000256" key="5">
    <source>
        <dbReference type="ARBA" id="ARBA00012251"/>
    </source>
</evidence>
<dbReference type="OrthoDB" id="10009520at2759"/>
<dbReference type="Pfam" id="PF22191">
    <property type="entry name" value="IBR_1"/>
    <property type="match status" value="1"/>
</dbReference>
<evidence type="ECO:0000256" key="1">
    <source>
        <dbReference type="ARBA" id="ARBA00001798"/>
    </source>
</evidence>
<keyword evidence="9" id="KW-0053">Apoptosis</keyword>
<keyword evidence="10" id="KW-0479">Metal-binding</keyword>
<dbReference type="CDD" id="cd20352">
    <property type="entry name" value="Rcat_RBR_RNF144"/>
    <property type="match status" value="1"/>
</dbReference>
<feature type="transmembrane region" description="Helical" evidence="24">
    <location>
        <begin position="293"/>
        <end position="315"/>
    </location>
</feature>
<dbReference type="SUPFAM" id="SSF57850">
    <property type="entry name" value="RING/U-box"/>
    <property type="match status" value="3"/>
</dbReference>
<dbReference type="GO" id="GO:0016567">
    <property type="term" value="P:protein ubiquitination"/>
    <property type="evidence" value="ECO:0007669"/>
    <property type="project" value="InterPro"/>
</dbReference>
<dbReference type="GO" id="GO:0006915">
    <property type="term" value="P:apoptotic process"/>
    <property type="evidence" value="ECO:0007669"/>
    <property type="project" value="UniProtKB-KW"/>
</dbReference>
<accession>A0A210QFA0</accession>
<evidence type="ECO:0000313" key="27">
    <source>
        <dbReference type="Proteomes" id="UP000242188"/>
    </source>
</evidence>
<feature type="domain" description="RING-type" evidence="25">
    <location>
        <begin position="58"/>
        <end position="279"/>
    </location>
</feature>
<comment type="subunit">
    <text evidence="21">Interacts with UBE2L3, UBE2L6 and LCMT2, as well as with BAX. Interacts with TBK1; this interaction inhibits TBK1 phosphorylation and 'Lys-63'-linked polyubiquitination.</text>
</comment>
<evidence type="ECO:0000256" key="24">
    <source>
        <dbReference type="SAM" id="Phobius"/>
    </source>
</evidence>
<evidence type="ECO:0000256" key="21">
    <source>
        <dbReference type="ARBA" id="ARBA00061765"/>
    </source>
</evidence>
<dbReference type="PROSITE" id="PS00518">
    <property type="entry name" value="ZF_RING_1"/>
    <property type="match status" value="1"/>
</dbReference>
<dbReference type="FunFam" id="1.20.120.1750:FF:000010">
    <property type="entry name" value="RBR-type E3 ubiquitin transferase"/>
    <property type="match status" value="1"/>
</dbReference>
<evidence type="ECO:0000256" key="7">
    <source>
        <dbReference type="ARBA" id="ARBA00022679"/>
    </source>
</evidence>
<dbReference type="Proteomes" id="UP000242188">
    <property type="component" value="Unassembled WGS sequence"/>
</dbReference>
<dbReference type="CDD" id="cd20349">
    <property type="entry name" value="BRcat_RBR_RNF144"/>
    <property type="match status" value="1"/>
</dbReference>
<dbReference type="STRING" id="6573.A0A210QFA0"/>